<dbReference type="InterPro" id="IPR035069">
    <property type="entry name" value="TTHA1013/TTHA0281-like"/>
</dbReference>
<evidence type="ECO:0000313" key="3">
    <source>
        <dbReference type="Proteomes" id="UP000008204"/>
    </source>
</evidence>
<evidence type="ECO:0000259" key="1">
    <source>
        <dbReference type="Pfam" id="PF15919"/>
    </source>
</evidence>
<dbReference type="PANTHER" id="PTHR34504">
    <property type="entry name" value="ANTITOXIN HICB"/>
    <property type="match status" value="1"/>
</dbReference>
<dbReference type="HOGENOM" id="CLU_114047_2_1_3"/>
<accession>B7K207</accession>
<dbReference type="Pfam" id="PF15919">
    <property type="entry name" value="HicB_lk_antitox"/>
    <property type="match status" value="1"/>
</dbReference>
<dbReference type="RefSeq" id="WP_012593591.1">
    <property type="nucleotide sequence ID" value="NC_011726.1"/>
</dbReference>
<dbReference type="OrthoDB" id="7068289at2"/>
<dbReference type="eggNOG" id="COG1598">
    <property type="taxonomic scope" value="Bacteria"/>
</dbReference>
<protein>
    <recommendedName>
        <fullName evidence="1">HicB-like antitoxin of toxin-antitoxin system domain-containing protein</fullName>
    </recommendedName>
</protein>
<dbReference type="InterPro" id="IPR051404">
    <property type="entry name" value="TA_system_antitoxin"/>
</dbReference>
<dbReference type="PANTHER" id="PTHR34504:SF2">
    <property type="entry name" value="UPF0150 PROTEIN SSL0259"/>
    <property type="match status" value="1"/>
</dbReference>
<reference evidence="3" key="1">
    <citation type="journal article" date="2011" name="MBio">
        <title>Novel metabolic attributes of the genus Cyanothece, comprising a group of unicellular nitrogen-fixing Cyanobacteria.</title>
        <authorList>
            <person name="Bandyopadhyay A."/>
            <person name="Elvitigala T."/>
            <person name="Welsh E."/>
            <person name="Stockel J."/>
            <person name="Liberton M."/>
            <person name="Min H."/>
            <person name="Sherman L.A."/>
            <person name="Pakrasi H.B."/>
        </authorList>
    </citation>
    <scope>NUCLEOTIDE SEQUENCE [LARGE SCALE GENOMIC DNA]</scope>
    <source>
        <strain evidence="3">PCC 8801</strain>
    </source>
</reference>
<evidence type="ECO:0000313" key="2">
    <source>
        <dbReference type="EMBL" id="ACK64314.1"/>
    </source>
</evidence>
<organism evidence="2 3">
    <name type="scientific">Rippkaea orientalis (strain PCC 8801 / RF-1)</name>
    <name type="common">Cyanothece sp. (strain PCC 8801)</name>
    <dbReference type="NCBI Taxonomy" id="41431"/>
    <lineage>
        <taxon>Bacteria</taxon>
        <taxon>Bacillati</taxon>
        <taxon>Cyanobacteriota</taxon>
        <taxon>Cyanophyceae</taxon>
        <taxon>Oscillatoriophycideae</taxon>
        <taxon>Chroococcales</taxon>
        <taxon>Aphanothecaceae</taxon>
        <taxon>Rippkaea</taxon>
        <taxon>Rippkaea orientalis</taxon>
    </lineage>
</organism>
<dbReference type="KEGG" id="cyp:PCC8801_0210"/>
<dbReference type="AlphaFoldDB" id="B7K207"/>
<dbReference type="Gene3D" id="3.30.160.250">
    <property type="match status" value="1"/>
</dbReference>
<keyword evidence="3" id="KW-1185">Reference proteome</keyword>
<dbReference type="Proteomes" id="UP000008204">
    <property type="component" value="Chromosome"/>
</dbReference>
<dbReference type="InterPro" id="IPR031807">
    <property type="entry name" value="HicB-like"/>
</dbReference>
<sequence>MQYQVNLKETEEGYTVWCPSLPGCASQGTTKEEAIDNITDAIRSYLEVAQELNQAVESYCVEVELNHA</sequence>
<gene>
    <name evidence="2" type="ordered locus">PCC8801_0210</name>
</gene>
<proteinExistence type="predicted"/>
<feature type="domain" description="HicB-like antitoxin of toxin-antitoxin system" evidence="1">
    <location>
        <begin position="8"/>
        <end position="58"/>
    </location>
</feature>
<name>B7K207_RIPO1</name>
<dbReference type="SUPFAM" id="SSF143100">
    <property type="entry name" value="TTHA1013/TTHA0281-like"/>
    <property type="match status" value="1"/>
</dbReference>
<dbReference type="STRING" id="41431.PCC8801_0210"/>
<dbReference type="EMBL" id="CP001287">
    <property type="protein sequence ID" value="ACK64314.1"/>
    <property type="molecule type" value="Genomic_DNA"/>
</dbReference>